<gene>
    <name evidence="4" type="ORF">ACFFLM_24870</name>
</gene>
<dbReference type="SUPFAM" id="SSF51445">
    <property type="entry name" value="(Trans)glycosidases"/>
    <property type="match status" value="1"/>
</dbReference>
<keyword evidence="1 4" id="KW-0378">Hydrolase</keyword>
<name>A0ABV6B9W1_9DEIO</name>
<keyword evidence="2" id="KW-0326">Glycosidase</keyword>
<evidence type="ECO:0000313" key="4">
    <source>
        <dbReference type="EMBL" id="MFB9995183.1"/>
    </source>
</evidence>
<dbReference type="InterPro" id="IPR006047">
    <property type="entry name" value="GH13_cat_dom"/>
</dbReference>
<dbReference type="CDD" id="cd02857">
    <property type="entry name" value="E_set_CDase_PDE_N"/>
    <property type="match status" value="1"/>
</dbReference>
<reference evidence="4 5" key="1">
    <citation type="submission" date="2024-09" db="EMBL/GenBank/DDBJ databases">
        <authorList>
            <person name="Sun Q."/>
            <person name="Mori K."/>
        </authorList>
    </citation>
    <scope>NUCLEOTIDE SEQUENCE [LARGE SCALE GENOMIC DNA]</scope>
    <source>
        <strain evidence="4 5">JCM 13503</strain>
    </source>
</reference>
<accession>A0ABV6B9W1</accession>
<feature type="domain" description="Glycosyl hydrolase family 13 catalytic" evidence="3">
    <location>
        <begin position="135"/>
        <end position="524"/>
    </location>
</feature>
<evidence type="ECO:0000313" key="5">
    <source>
        <dbReference type="Proteomes" id="UP001589733"/>
    </source>
</evidence>
<dbReference type="Gene3D" id="2.60.40.1180">
    <property type="entry name" value="Golgi alpha-mannosidase II"/>
    <property type="match status" value="1"/>
</dbReference>
<dbReference type="PIRSF" id="PIRSF036918">
    <property type="entry name" value="Maltodextrin_glucosidase"/>
    <property type="match status" value="1"/>
</dbReference>
<evidence type="ECO:0000256" key="1">
    <source>
        <dbReference type="ARBA" id="ARBA00022801"/>
    </source>
</evidence>
<dbReference type="SMART" id="SM00642">
    <property type="entry name" value="Aamy"/>
    <property type="match status" value="1"/>
</dbReference>
<dbReference type="InterPro" id="IPR004185">
    <property type="entry name" value="Glyco_hydro_13_lg-like_dom"/>
</dbReference>
<dbReference type="PANTHER" id="PTHR10357:SF210">
    <property type="entry name" value="MALTODEXTRIN GLUCOSIDASE"/>
    <property type="match status" value="1"/>
</dbReference>
<dbReference type="Gene3D" id="3.20.20.80">
    <property type="entry name" value="Glycosidases"/>
    <property type="match status" value="1"/>
</dbReference>
<dbReference type="Proteomes" id="UP001589733">
    <property type="component" value="Unassembled WGS sequence"/>
</dbReference>
<dbReference type="RefSeq" id="WP_380016871.1">
    <property type="nucleotide sequence ID" value="NZ_JBHLYR010000084.1"/>
</dbReference>
<comment type="caution">
    <text evidence="4">The sequence shown here is derived from an EMBL/GenBank/DDBJ whole genome shotgun (WGS) entry which is preliminary data.</text>
</comment>
<evidence type="ECO:0000259" key="3">
    <source>
        <dbReference type="SMART" id="SM00642"/>
    </source>
</evidence>
<sequence length="615" mass="68419">MTQHTVFSSILSAQHDHTPAYTARLGAARGQSVTVRMRTTLPVTAVRLRVVQVGEIESFAAREVTGLTGEGRWFEAELPLHSARVRYAWTLDLPGDHLNLTALGLHHTRRGFRNWFQYLADHSAPEWAWRSVFYQIFPDRFRNGDPANDVQTGEYIYEGRPVEHVEWNTPVDAHGDIHAHYGGDLNGVTQALPYLTDLGINALWLTPIFVSPSNHRYDITDYRRVDPHLGGDAAWDELAVAAEAAGIKLVLDGVFNHMGNENALFQAALQDEAAPERGLFTWRDEPGKPPYHAFFDVPTLPKIDYRNELAVQEFLSGEESVVRHWLRRGAAGWRLDVAHMIGTGGTDEDNLPLHRALKSAARQEKSDAFIFGERFFDPEHALDGQGEDSAMNYHGFGLPVMQWISGATYFSEPSRLAGPEVAEILWDAYHALPPQVGLSMVNLLESHDIGRAMYRVGNDRTRFLAAFTLLMGYAGVPCTYYGTEVGVTQSRAGNMPWCREPMPWDEADWDTDLRAKVKALIGVRRATLALQEGNLRFLHAEADAIAYLREYSHADGRTERAAVVASRRTETHPIALTLPAGEWRDALTGEVVANKGAQGGEVTLDAVGGRLLLQG</sequence>
<evidence type="ECO:0000256" key="2">
    <source>
        <dbReference type="ARBA" id="ARBA00023295"/>
    </source>
</evidence>
<protein>
    <submittedName>
        <fullName evidence="4">Alpha-amylase family glycosyl hydrolase</fullName>
    </submittedName>
</protein>
<keyword evidence="5" id="KW-1185">Reference proteome</keyword>
<dbReference type="InterPro" id="IPR017069">
    <property type="entry name" value="MalZ"/>
</dbReference>
<dbReference type="Pfam" id="PF00128">
    <property type="entry name" value="Alpha-amylase"/>
    <property type="match status" value="1"/>
</dbReference>
<proteinExistence type="predicted"/>
<dbReference type="CDD" id="cd11338">
    <property type="entry name" value="AmyAc_CMD"/>
    <property type="match status" value="1"/>
</dbReference>
<dbReference type="PANTHER" id="PTHR10357">
    <property type="entry name" value="ALPHA-AMYLASE FAMILY MEMBER"/>
    <property type="match status" value="1"/>
</dbReference>
<organism evidence="4 5">
    <name type="scientific">Deinococcus oregonensis</name>
    <dbReference type="NCBI Taxonomy" id="1805970"/>
    <lineage>
        <taxon>Bacteria</taxon>
        <taxon>Thermotogati</taxon>
        <taxon>Deinococcota</taxon>
        <taxon>Deinococci</taxon>
        <taxon>Deinococcales</taxon>
        <taxon>Deinococcaceae</taxon>
        <taxon>Deinococcus</taxon>
    </lineage>
</organism>
<dbReference type="EMBL" id="JBHLYR010000084">
    <property type="protein sequence ID" value="MFB9995183.1"/>
    <property type="molecule type" value="Genomic_DNA"/>
</dbReference>
<dbReference type="InterPro" id="IPR013780">
    <property type="entry name" value="Glyco_hydro_b"/>
</dbReference>
<dbReference type="InterPro" id="IPR017853">
    <property type="entry name" value="GH"/>
</dbReference>
<dbReference type="GO" id="GO:0016787">
    <property type="term" value="F:hydrolase activity"/>
    <property type="evidence" value="ECO:0007669"/>
    <property type="project" value="UniProtKB-KW"/>
</dbReference>